<dbReference type="Proteomes" id="UP000315343">
    <property type="component" value="Unassembled WGS sequence"/>
</dbReference>
<dbReference type="InterPro" id="IPR001734">
    <property type="entry name" value="Na/solute_symporter"/>
</dbReference>
<dbReference type="PANTHER" id="PTHR48086:SF3">
    <property type="entry name" value="SODIUM_PROLINE SYMPORTER"/>
    <property type="match status" value="1"/>
</dbReference>
<feature type="transmembrane region" description="Helical" evidence="14">
    <location>
        <begin position="383"/>
        <end position="402"/>
    </location>
</feature>
<keyword evidence="10 14" id="KW-0472">Membrane</keyword>
<feature type="transmembrane region" description="Helical" evidence="14">
    <location>
        <begin position="171"/>
        <end position="189"/>
    </location>
</feature>
<evidence type="ECO:0000256" key="11">
    <source>
        <dbReference type="ARBA" id="ARBA00023201"/>
    </source>
</evidence>
<sequence length="526" mass="55477">MKDLGGFSISNSTSTTMMVIFAIYSVLIVGFGLFVKYKSRNEKGGKLASFLTGGGGLGAFSIAMIAATNSMAGGTMLGAPGLTYAVGFATGIIYYPGFLTAAFGLGSVGRKAAILRARTGAISFVQLLRLRFNSKVFSGAMAITGATFLMFFAVGQISLGAKAFAVATGSGQYYFGLLLTVIVTIIYTLSGGIKSLAKVAVVQGVIMLISVLMIAIVLLSKNAATYGSLEAALRTAAETKPSLVLADAWGFWQSLGLAIFGGVGLGCIPHALSVTLTYNDHYKLARGAMISCIVFTVCQGIMCMIGPWTYALNPNIQSADYTTMYVATNLLPSWLGGIIFCGVFAAIQSSIAGVCMAGAAHLSKDFIVDCLMPNASDEKAAKLNNVMVLVVAAVAVAIAWFPSPLTQMVINFAVGALASAWYIPVFMGFYWKKATSTGASASVILGALTYITLYLVSTNPATKPWWVANMGNINPFLISIIVSFLGMYVGSLLTPNKKSPLGVYQVWFCEDYDEKYSSLDYSKSSN</sequence>
<proteinExistence type="inferred from homology"/>
<protein>
    <submittedName>
        <fullName evidence="15">Na+/pantothenate symporter</fullName>
    </submittedName>
</protein>
<keyword evidence="3" id="KW-0813">Transport</keyword>
<keyword evidence="5 14" id="KW-0812">Transmembrane</keyword>
<name>A0A562JC79_9FIRM</name>
<keyword evidence="9" id="KW-0406">Ion transport</keyword>
<comment type="catalytic activity">
    <reaction evidence="12">
        <text>L-proline(in) + Na(+)(in) = L-proline(out) + Na(+)(out)</text>
        <dbReference type="Rhea" id="RHEA:28967"/>
        <dbReference type="ChEBI" id="CHEBI:29101"/>
        <dbReference type="ChEBI" id="CHEBI:60039"/>
    </reaction>
</comment>
<evidence type="ECO:0000256" key="5">
    <source>
        <dbReference type="ARBA" id="ARBA00022692"/>
    </source>
</evidence>
<keyword evidence="6" id="KW-0769">Symport</keyword>
<organism evidence="15 16">
    <name type="scientific">Sedimentibacter saalensis</name>
    <dbReference type="NCBI Taxonomy" id="130788"/>
    <lineage>
        <taxon>Bacteria</taxon>
        <taxon>Bacillati</taxon>
        <taxon>Bacillota</taxon>
        <taxon>Tissierellia</taxon>
        <taxon>Sedimentibacter</taxon>
    </lineage>
</organism>
<feature type="transmembrane region" description="Helical" evidence="14">
    <location>
        <begin position="476"/>
        <end position="494"/>
    </location>
</feature>
<reference evidence="15 16" key="1">
    <citation type="submission" date="2019-07" db="EMBL/GenBank/DDBJ databases">
        <title>Genomic Encyclopedia of Type Strains, Phase I: the one thousand microbial genomes (KMG-I) project.</title>
        <authorList>
            <person name="Kyrpides N."/>
        </authorList>
    </citation>
    <scope>NUCLEOTIDE SEQUENCE [LARGE SCALE GENOMIC DNA]</scope>
    <source>
        <strain evidence="15 16">DSM 13558</strain>
    </source>
</reference>
<evidence type="ECO:0000256" key="14">
    <source>
        <dbReference type="SAM" id="Phobius"/>
    </source>
</evidence>
<dbReference type="EMBL" id="VLKH01000004">
    <property type="protein sequence ID" value="TWH80405.1"/>
    <property type="molecule type" value="Genomic_DNA"/>
</dbReference>
<dbReference type="GO" id="GO:0005886">
    <property type="term" value="C:plasma membrane"/>
    <property type="evidence" value="ECO:0007669"/>
    <property type="project" value="UniProtKB-SubCell"/>
</dbReference>
<evidence type="ECO:0000256" key="12">
    <source>
        <dbReference type="ARBA" id="ARBA00033708"/>
    </source>
</evidence>
<dbReference type="InterPro" id="IPR038377">
    <property type="entry name" value="Na/Glc_symporter_sf"/>
</dbReference>
<evidence type="ECO:0000313" key="15">
    <source>
        <dbReference type="EMBL" id="TWH80405.1"/>
    </source>
</evidence>
<comment type="subcellular location">
    <subcellularLocation>
        <location evidence="1">Cell membrane</location>
        <topology evidence="1">Multi-pass membrane protein</topology>
    </subcellularLocation>
</comment>
<feature type="transmembrane region" description="Helical" evidence="14">
    <location>
        <begin position="15"/>
        <end position="35"/>
    </location>
</feature>
<feature type="transmembrane region" description="Helical" evidence="14">
    <location>
        <begin position="438"/>
        <end position="456"/>
    </location>
</feature>
<keyword evidence="11" id="KW-0739">Sodium transport</keyword>
<keyword evidence="8" id="KW-0915">Sodium</keyword>
<evidence type="ECO:0000313" key="16">
    <source>
        <dbReference type="Proteomes" id="UP000315343"/>
    </source>
</evidence>
<evidence type="ECO:0000256" key="1">
    <source>
        <dbReference type="ARBA" id="ARBA00004651"/>
    </source>
</evidence>
<dbReference type="PROSITE" id="PS50283">
    <property type="entry name" value="NA_SOLUT_SYMP_3"/>
    <property type="match status" value="1"/>
</dbReference>
<evidence type="ECO:0000256" key="4">
    <source>
        <dbReference type="ARBA" id="ARBA00022475"/>
    </source>
</evidence>
<keyword evidence="7 14" id="KW-1133">Transmembrane helix</keyword>
<feature type="transmembrane region" description="Helical" evidence="14">
    <location>
        <begin position="408"/>
        <end position="431"/>
    </location>
</feature>
<feature type="transmembrane region" description="Helical" evidence="14">
    <location>
        <begin position="47"/>
        <end position="72"/>
    </location>
</feature>
<evidence type="ECO:0000256" key="13">
    <source>
        <dbReference type="RuleBase" id="RU362091"/>
    </source>
</evidence>
<dbReference type="Gene3D" id="1.20.1730.10">
    <property type="entry name" value="Sodium/glucose cotransporter"/>
    <property type="match status" value="1"/>
</dbReference>
<dbReference type="PANTHER" id="PTHR48086">
    <property type="entry name" value="SODIUM/PROLINE SYMPORTER-RELATED"/>
    <property type="match status" value="1"/>
</dbReference>
<dbReference type="Pfam" id="PF00474">
    <property type="entry name" value="SSF"/>
    <property type="match status" value="1"/>
</dbReference>
<keyword evidence="16" id="KW-1185">Reference proteome</keyword>
<accession>A0A562JC79</accession>
<dbReference type="GO" id="GO:0006814">
    <property type="term" value="P:sodium ion transport"/>
    <property type="evidence" value="ECO:0007669"/>
    <property type="project" value="UniProtKB-KW"/>
</dbReference>
<feature type="transmembrane region" description="Helical" evidence="14">
    <location>
        <begin position="331"/>
        <end position="362"/>
    </location>
</feature>
<feature type="transmembrane region" description="Helical" evidence="14">
    <location>
        <begin position="288"/>
        <end position="311"/>
    </location>
</feature>
<evidence type="ECO:0000256" key="6">
    <source>
        <dbReference type="ARBA" id="ARBA00022847"/>
    </source>
</evidence>
<evidence type="ECO:0000256" key="2">
    <source>
        <dbReference type="ARBA" id="ARBA00006434"/>
    </source>
</evidence>
<feature type="transmembrane region" description="Helical" evidence="14">
    <location>
        <begin position="84"/>
        <end position="108"/>
    </location>
</feature>
<keyword evidence="4" id="KW-1003">Cell membrane</keyword>
<feature type="transmembrane region" description="Helical" evidence="14">
    <location>
        <begin position="196"/>
        <end position="219"/>
    </location>
</feature>
<dbReference type="RefSeq" id="WP_246145395.1">
    <property type="nucleotide sequence ID" value="NZ_VLKH01000004.1"/>
</dbReference>
<comment type="caution">
    <text evidence="15">The sequence shown here is derived from an EMBL/GenBank/DDBJ whole genome shotgun (WGS) entry which is preliminary data.</text>
</comment>
<dbReference type="AlphaFoldDB" id="A0A562JC79"/>
<dbReference type="InterPro" id="IPR050277">
    <property type="entry name" value="Sodium:Solute_Symporter"/>
</dbReference>
<evidence type="ECO:0000256" key="3">
    <source>
        <dbReference type="ARBA" id="ARBA00022448"/>
    </source>
</evidence>
<feature type="transmembrane region" description="Helical" evidence="14">
    <location>
        <begin position="251"/>
        <end position="276"/>
    </location>
</feature>
<dbReference type="GO" id="GO:0015293">
    <property type="term" value="F:symporter activity"/>
    <property type="evidence" value="ECO:0007669"/>
    <property type="project" value="UniProtKB-KW"/>
</dbReference>
<evidence type="ECO:0000256" key="10">
    <source>
        <dbReference type="ARBA" id="ARBA00023136"/>
    </source>
</evidence>
<gene>
    <name evidence="15" type="ORF">LY60_01667</name>
</gene>
<evidence type="ECO:0000256" key="7">
    <source>
        <dbReference type="ARBA" id="ARBA00022989"/>
    </source>
</evidence>
<feature type="transmembrane region" description="Helical" evidence="14">
    <location>
        <begin position="136"/>
        <end position="159"/>
    </location>
</feature>
<evidence type="ECO:0000256" key="9">
    <source>
        <dbReference type="ARBA" id="ARBA00023065"/>
    </source>
</evidence>
<comment type="similarity">
    <text evidence="2 13">Belongs to the sodium:solute symporter (SSF) (TC 2.A.21) family.</text>
</comment>
<evidence type="ECO:0000256" key="8">
    <source>
        <dbReference type="ARBA" id="ARBA00023053"/>
    </source>
</evidence>